<comment type="similarity">
    <text evidence="2 15">Belongs to the phenylalanyl-tRNA synthetase beta subunit family. Type 1 subfamily.</text>
</comment>
<dbReference type="Gene3D" id="3.30.930.10">
    <property type="entry name" value="Bira Bifunctional Protein, Domain 2"/>
    <property type="match status" value="1"/>
</dbReference>
<evidence type="ECO:0000256" key="11">
    <source>
        <dbReference type="ARBA" id="ARBA00022884"/>
    </source>
</evidence>
<dbReference type="PROSITE" id="PS51447">
    <property type="entry name" value="FDX_ACB"/>
    <property type="match status" value="1"/>
</dbReference>
<dbReference type="PROSITE" id="PS51483">
    <property type="entry name" value="B5"/>
    <property type="match status" value="1"/>
</dbReference>
<dbReference type="InterPro" id="IPR041616">
    <property type="entry name" value="PheRS_beta_core"/>
</dbReference>
<evidence type="ECO:0000259" key="17">
    <source>
        <dbReference type="PROSITE" id="PS50886"/>
    </source>
</evidence>
<evidence type="ECO:0000256" key="6">
    <source>
        <dbReference type="ARBA" id="ARBA00022598"/>
    </source>
</evidence>
<keyword evidence="6 15" id="KW-0436">Ligase</keyword>
<dbReference type="InterPro" id="IPR004532">
    <property type="entry name" value="Phe-tRNA-ligase_IIc_bsu_bact"/>
</dbReference>
<keyword evidence="5 16" id="KW-0820">tRNA-binding</keyword>
<dbReference type="Pfam" id="PF17759">
    <property type="entry name" value="tRNA_synthFbeta"/>
    <property type="match status" value="1"/>
</dbReference>
<evidence type="ECO:0000259" key="18">
    <source>
        <dbReference type="PROSITE" id="PS51447"/>
    </source>
</evidence>
<dbReference type="SUPFAM" id="SSF46955">
    <property type="entry name" value="Putative DNA-binding domain"/>
    <property type="match status" value="1"/>
</dbReference>
<feature type="domain" description="FDX-ACB" evidence="18">
    <location>
        <begin position="714"/>
        <end position="807"/>
    </location>
</feature>
<feature type="binding site" evidence="15">
    <location>
        <position position="478"/>
    </location>
    <ligand>
        <name>Mg(2+)</name>
        <dbReference type="ChEBI" id="CHEBI:18420"/>
        <note>shared with alpha subunit</note>
    </ligand>
</feature>
<name>A0A411E9W0_9FLAO</name>
<evidence type="ECO:0000256" key="2">
    <source>
        <dbReference type="ARBA" id="ARBA00008653"/>
    </source>
</evidence>
<dbReference type="GO" id="GO:0006432">
    <property type="term" value="P:phenylalanyl-tRNA aminoacylation"/>
    <property type="evidence" value="ECO:0007669"/>
    <property type="project" value="UniProtKB-UniRule"/>
</dbReference>
<dbReference type="Pfam" id="PF01588">
    <property type="entry name" value="tRNA_bind"/>
    <property type="match status" value="1"/>
</dbReference>
<dbReference type="Pfam" id="PF03147">
    <property type="entry name" value="FDX-ACB"/>
    <property type="match status" value="1"/>
</dbReference>
<keyword evidence="13 15" id="KW-0030">Aminoacyl-tRNA synthetase</keyword>
<dbReference type="Gene3D" id="3.50.40.10">
    <property type="entry name" value="Phenylalanyl-trna Synthetase, Chain B, domain 3"/>
    <property type="match status" value="1"/>
</dbReference>
<dbReference type="InterPro" id="IPR045864">
    <property type="entry name" value="aa-tRNA-synth_II/BPL/LPL"/>
</dbReference>
<gene>
    <name evidence="15" type="primary">pheT</name>
    <name evidence="20" type="ORF">EQY75_07205</name>
</gene>
<proteinExistence type="inferred from homology"/>
<dbReference type="InterPro" id="IPR033714">
    <property type="entry name" value="tRNA_bind_bactPheRS"/>
</dbReference>
<dbReference type="FunFam" id="2.40.50.140:FF:000045">
    <property type="entry name" value="Phenylalanine--tRNA ligase beta subunit"/>
    <property type="match status" value="1"/>
</dbReference>
<dbReference type="SUPFAM" id="SSF50249">
    <property type="entry name" value="Nucleic acid-binding proteins"/>
    <property type="match status" value="1"/>
</dbReference>
<evidence type="ECO:0000256" key="9">
    <source>
        <dbReference type="ARBA" id="ARBA00022840"/>
    </source>
</evidence>
<feature type="domain" description="TRNA-binding" evidence="17">
    <location>
        <begin position="42"/>
        <end position="155"/>
    </location>
</feature>
<protein>
    <recommendedName>
        <fullName evidence="15">Phenylalanine--tRNA ligase beta subunit</fullName>
        <ecNumber evidence="15">6.1.1.20</ecNumber>
    </recommendedName>
    <alternativeName>
        <fullName evidence="15">Phenylalanyl-tRNA synthetase beta subunit</fullName>
        <shortName evidence="15">PheRS</shortName>
    </alternativeName>
</protein>
<dbReference type="KEGG" id="mur:EQY75_07205"/>
<dbReference type="Proteomes" id="UP000290889">
    <property type="component" value="Chromosome"/>
</dbReference>
<keyword evidence="4 15" id="KW-0963">Cytoplasm</keyword>
<dbReference type="SMART" id="SM00896">
    <property type="entry name" value="FDX-ACB"/>
    <property type="match status" value="1"/>
</dbReference>
<dbReference type="RefSeq" id="WP_129604346.1">
    <property type="nucleotide sequence ID" value="NZ_CP035544.1"/>
</dbReference>
<accession>A0A411E9W0</accession>
<evidence type="ECO:0000256" key="10">
    <source>
        <dbReference type="ARBA" id="ARBA00022842"/>
    </source>
</evidence>
<sequence length="807" mass="89956">MQISYNWLKQFIQLDWEPTRVAELLTDLGLEVEGITDFVSIPGGLQGVVVGHVLDCIKHPNADKLQLTKVDIGAEEPVQIVCGAPNVAKGQKVAVATIGTTLYMNNGESLKIKKGKIRGEVSEGMICAEDELGLGEDHDGIIILDKSIEVGTAVSDLFEIENDHVFEIGLTPNRADAMSHYGVARDLKAGLRQLGIQKEMLTPSLSNFNVANRSLKIAVSVKDPNLAPRYAGVTISNLIVQASPNWLKNRLRSIGLKPINNVVDATNYVLHELGQPLHAFDANRIFGKEIVVKTTAPGTRFMTLDGEERILHEDDLMICDGEKPMCIAGIFGGINTGVTENTKSIFLESAYFDPVSIRKTAKRHGLNTDASFRFERGIDINNVEYALQRAALLICELTGGEISSDVVDLYPKKKEDNQVFLTFEKINKLIGQEIPRDVIKSILTSLDIKVKSVTESGLGLVIPFYRIDVTREVDVIEEILRVFGYNNVNFDPKLHASVATSTRFEDYILQNHVGDLLAAKGFYEILSNSLTNPEYSQLLEPEEKSKVEILNPLSSELSVMRSSMLFSTLEAASYNMNRKRQHLKLFEFGKTYHQADKGYDEKRHLSVLISGDRTAESWAVPSKPTDFFYLKSIVEHILNKMGIVKCTSSASKNAVFSEAIQLTQGNTSLVHLGLVQSNLLKRFDIKQKVLYADFDWEAVCHLAAKQKIVYQPIPKFPSVRRDFALLLDNEVAFSELESIAFKTEKKLLKELSLFDVYTGDKLPKGKKSYAISFTLQDSTKTLTDKQIDKIMNKIKSAYENQLGAELR</sequence>
<keyword evidence="21" id="KW-1185">Reference proteome</keyword>
<dbReference type="SUPFAM" id="SSF55681">
    <property type="entry name" value="Class II aaRS and biotin synthetases"/>
    <property type="match status" value="1"/>
</dbReference>
<dbReference type="SMART" id="SM00873">
    <property type="entry name" value="B3_4"/>
    <property type="match status" value="1"/>
</dbReference>
<dbReference type="AlphaFoldDB" id="A0A411E9W0"/>
<evidence type="ECO:0000256" key="14">
    <source>
        <dbReference type="ARBA" id="ARBA00049255"/>
    </source>
</evidence>
<organism evidence="20 21">
    <name type="scientific">Muriicola soli</name>
    <dbReference type="NCBI Taxonomy" id="2507538"/>
    <lineage>
        <taxon>Bacteria</taxon>
        <taxon>Pseudomonadati</taxon>
        <taxon>Bacteroidota</taxon>
        <taxon>Flavobacteriia</taxon>
        <taxon>Flavobacteriales</taxon>
        <taxon>Flavobacteriaceae</taxon>
        <taxon>Muriicola</taxon>
    </lineage>
</organism>
<dbReference type="HAMAP" id="MF_00283">
    <property type="entry name" value="Phe_tRNA_synth_beta1"/>
    <property type="match status" value="1"/>
</dbReference>
<feature type="binding site" evidence="15">
    <location>
        <position position="477"/>
    </location>
    <ligand>
        <name>Mg(2+)</name>
        <dbReference type="ChEBI" id="CHEBI:18420"/>
        <note>shared with alpha subunit</note>
    </ligand>
</feature>
<dbReference type="EC" id="6.1.1.20" evidence="15"/>
<dbReference type="InterPro" id="IPR036690">
    <property type="entry name" value="Fdx_antiC-bd_sf"/>
</dbReference>
<dbReference type="InterPro" id="IPR020825">
    <property type="entry name" value="Phe-tRNA_synthase-like_B3/B4"/>
</dbReference>
<reference evidence="20 21" key="1">
    <citation type="submission" date="2019-01" db="EMBL/GenBank/DDBJ databases">
        <title>Muriicola soli sp. nov., isolated from soil.</title>
        <authorList>
            <person name="Kang H.J."/>
            <person name="Kim S.B."/>
        </authorList>
    </citation>
    <scope>NUCLEOTIDE SEQUENCE [LARGE SCALE GENOMIC DNA]</scope>
    <source>
        <strain evidence="20 21">MMS17-SY002</strain>
    </source>
</reference>
<feature type="binding site" evidence="15">
    <location>
        <position position="474"/>
    </location>
    <ligand>
        <name>Mg(2+)</name>
        <dbReference type="ChEBI" id="CHEBI:18420"/>
        <note>shared with alpha subunit</note>
    </ligand>
</feature>
<dbReference type="PROSITE" id="PS50886">
    <property type="entry name" value="TRBD"/>
    <property type="match status" value="1"/>
</dbReference>
<dbReference type="EMBL" id="CP035544">
    <property type="protein sequence ID" value="QBA64337.1"/>
    <property type="molecule type" value="Genomic_DNA"/>
</dbReference>
<evidence type="ECO:0000259" key="19">
    <source>
        <dbReference type="PROSITE" id="PS51483"/>
    </source>
</evidence>
<keyword evidence="9 15" id="KW-0067">ATP-binding</keyword>
<dbReference type="CDD" id="cd00769">
    <property type="entry name" value="PheRS_beta_core"/>
    <property type="match status" value="1"/>
</dbReference>
<evidence type="ECO:0000256" key="7">
    <source>
        <dbReference type="ARBA" id="ARBA00022723"/>
    </source>
</evidence>
<dbReference type="GO" id="GO:0005524">
    <property type="term" value="F:ATP binding"/>
    <property type="evidence" value="ECO:0007669"/>
    <property type="project" value="UniProtKB-UniRule"/>
</dbReference>
<evidence type="ECO:0000256" key="5">
    <source>
        <dbReference type="ARBA" id="ARBA00022555"/>
    </source>
</evidence>
<dbReference type="Pfam" id="PF03484">
    <property type="entry name" value="B5"/>
    <property type="match status" value="1"/>
</dbReference>
<comment type="cofactor">
    <cofactor evidence="15">
        <name>Mg(2+)</name>
        <dbReference type="ChEBI" id="CHEBI:18420"/>
    </cofactor>
    <text evidence="15">Binds 2 magnesium ions per tetramer.</text>
</comment>
<evidence type="ECO:0000256" key="8">
    <source>
        <dbReference type="ARBA" id="ARBA00022741"/>
    </source>
</evidence>
<dbReference type="InterPro" id="IPR005147">
    <property type="entry name" value="tRNA_synthase_B5-dom"/>
</dbReference>
<dbReference type="NCBIfam" id="NF045760">
    <property type="entry name" value="YtpR"/>
    <property type="match status" value="1"/>
</dbReference>
<evidence type="ECO:0000256" key="16">
    <source>
        <dbReference type="PROSITE-ProRule" id="PRU00209"/>
    </source>
</evidence>
<dbReference type="FunFam" id="3.50.40.10:FF:000001">
    <property type="entry name" value="Phenylalanine--tRNA ligase beta subunit"/>
    <property type="match status" value="1"/>
</dbReference>
<dbReference type="InterPro" id="IPR009061">
    <property type="entry name" value="DNA-bd_dom_put_sf"/>
</dbReference>
<dbReference type="SUPFAM" id="SSF54991">
    <property type="entry name" value="Anticodon-binding domain of PheRS"/>
    <property type="match status" value="1"/>
</dbReference>
<dbReference type="InterPro" id="IPR012340">
    <property type="entry name" value="NA-bd_OB-fold"/>
</dbReference>
<dbReference type="PANTHER" id="PTHR10947">
    <property type="entry name" value="PHENYLALANYL-TRNA SYNTHETASE BETA CHAIN AND LEUCINE-RICH REPEAT-CONTAINING PROTEIN 47"/>
    <property type="match status" value="1"/>
</dbReference>
<dbReference type="GO" id="GO:0004826">
    <property type="term" value="F:phenylalanine-tRNA ligase activity"/>
    <property type="evidence" value="ECO:0007669"/>
    <property type="project" value="UniProtKB-UniRule"/>
</dbReference>
<dbReference type="Gene3D" id="3.30.70.380">
    <property type="entry name" value="Ferrodoxin-fold anticodon-binding domain"/>
    <property type="match status" value="1"/>
</dbReference>
<dbReference type="InterPro" id="IPR005121">
    <property type="entry name" value="Fdx_antiC-bd"/>
</dbReference>
<keyword evidence="10 15" id="KW-0460">Magnesium</keyword>
<evidence type="ECO:0000256" key="4">
    <source>
        <dbReference type="ARBA" id="ARBA00022490"/>
    </source>
</evidence>
<dbReference type="NCBIfam" id="TIGR00472">
    <property type="entry name" value="pheT_bact"/>
    <property type="match status" value="1"/>
</dbReference>
<keyword evidence="11 16" id="KW-0694">RNA-binding</keyword>
<dbReference type="GO" id="GO:0000049">
    <property type="term" value="F:tRNA binding"/>
    <property type="evidence" value="ECO:0007669"/>
    <property type="project" value="UniProtKB-UniRule"/>
</dbReference>
<dbReference type="SMART" id="SM00874">
    <property type="entry name" value="B5"/>
    <property type="match status" value="1"/>
</dbReference>
<dbReference type="Pfam" id="PF03483">
    <property type="entry name" value="B3_4"/>
    <property type="match status" value="1"/>
</dbReference>
<comment type="catalytic activity">
    <reaction evidence="14 15">
        <text>tRNA(Phe) + L-phenylalanine + ATP = L-phenylalanyl-tRNA(Phe) + AMP + diphosphate + H(+)</text>
        <dbReference type="Rhea" id="RHEA:19413"/>
        <dbReference type="Rhea" id="RHEA-COMP:9668"/>
        <dbReference type="Rhea" id="RHEA-COMP:9699"/>
        <dbReference type="ChEBI" id="CHEBI:15378"/>
        <dbReference type="ChEBI" id="CHEBI:30616"/>
        <dbReference type="ChEBI" id="CHEBI:33019"/>
        <dbReference type="ChEBI" id="CHEBI:58095"/>
        <dbReference type="ChEBI" id="CHEBI:78442"/>
        <dbReference type="ChEBI" id="CHEBI:78531"/>
        <dbReference type="ChEBI" id="CHEBI:456215"/>
        <dbReference type="EC" id="6.1.1.20"/>
    </reaction>
</comment>
<dbReference type="InterPro" id="IPR005146">
    <property type="entry name" value="B3/B4_tRNA-bd"/>
</dbReference>
<comment type="subcellular location">
    <subcellularLocation>
        <location evidence="1 15">Cytoplasm</location>
    </subcellularLocation>
</comment>
<dbReference type="SUPFAM" id="SSF56037">
    <property type="entry name" value="PheT/TilS domain"/>
    <property type="match status" value="1"/>
</dbReference>
<dbReference type="FunFam" id="3.30.70.380:FF:000001">
    <property type="entry name" value="Phenylalanine--tRNA ligase beta subunit"/>
    <property type="match status" value="1"/>
</dbReference>
<dbReference type="Gene3D" id="3.30.56.10">
    <property type="match status" value="2"/>
</dbReference>
<dbReference type="PANTHER" id="PTHR10947:SF0">
    <property type="entry name" value="PHENYLALANINE--TRNA LIGASE BETA SUBUNIT"/>
    <property type="match status" value="1"/>
</dbReference>
<keyword evidence="8 15" id="KW-0547">Nucleotide-binding</keyword>
<feature type="domain" description="B5" evidence="19">
    <location>
        <begin position="414"/>
        <end position="490"/>
    </location>
</feature>
<keyword evidence="12 15" id="KW-0648">Protein biosynthesis</keyword>
<evidence type="ECO:0000256" key="3">
    <source>
        <dbReference type="ARBA" id="ARBA00011209"/>
    </source>
</evidence>
<dbReference type="OrthoDB" id="9805455at2"/>
<feature type="binding site" evidence="15">
    <location>
        <position position="468"/>
    </location>
    <ligand>
        <name>Mg(2+)</name>
        <dbReference type="ChEBI" id="CHEBI:18420"/>
        <note>shared with alpha subunit</note>
    </ligand>
</feature>
<evidence type="ECO:0000256" key="15">
    <source>
        <dbReference type="HAMAP-Rule" id="MF_00283"/>
    </source>
</evidence>
<comment type="subunit">
    <text evidence="3 15">Tetramer of two alpha and two beta subunits.</text>
</comment>
<dbReference type="InterPro" id="IPR045060">
    <property type="entry name" value="Phe-tRNA-ligase_IIc_bsu"/>
</dbReference>
<evidence type="ECO:0000256" key="1">
    <source>
        <dbReference type="ARBA" id="ARBA00004496"/>
    </source>
</evidence>
<evidence type="ECO:0000313" key="21">
    <source>
        <dbReference type="Proteomes" id="UP000290889"/>
    </source>
</evidence>
<evidence type="ECO:0000256" key="13">
    <source>
        <dbReference type="ARBA" id="ARBA00023146"/>
    </source>
</evidence>
<keyword evidence="7 15" id="KW-0479">Metal-binding</keyword>
<evidence type="ECO:0000256" key="12">
    <source>
        <dbReference type="ARBA" id="ARBA00022917"/>
    </source>
</evidence>
<dbReference type="GO" id="GO:0000287">
    <property type="term" value="F:magnesium ion binding"/>
    <property type="evidence" value="ECO:0007669"/>
    <property type="project" value="UniProtKB-UniRule"/>
</dbReference>
<dbReference type="InterPro" id="IPR002547">
    <property type="entry name" value="tRNA-bd_dom"/>
</dbReference>
<dbReference type="GO" id="GO:0009328">
    <property type="term" value="C:phenylalanine-tRNA ligase complex"/>
    <property type="evidence" value="ECO:0007669"/>
    <property type="project" value="TreeGrafter"/>
</dbReference>
<evidence type="ECO:0000313" key="20">
    <source>
        <dbReference type="EMBL" id="QBA64337.1"/>
    </source>
</evidence>
<dbReference type="Gene3D" id="2.40.50.140">
    <property type="entry name" value="Nucleic acid-binding proteins"/>
    <property type="match status" value="1"/>
</dbReference>
<dbReference type="CDD" id="cd02796">
    <property type="entry name" value="tRNA_bind_bactPheRS"/>
    <property type="match status" value="1"/>
</dbReference>